<feature type="domain" description="Amidohydrolase-related" evidence="4">
    <location>
        <begin position="54"/>
        <end position="412"/>
    </location>
</feature>
<evidence type="ECO:0000313" key="5">
    <source>
        <dbReference type="EMBL" id="AFH60506.1"/>
    </source>
</evidence>
<evidence type="ECO:0000313" key="6">
    <source>
        <dbReference type="Proteomes" id="UP000007392"/>
    </source>
</evidence>
<reference evidence="5 6" key="1">
    <citation type="submission" date="2013-06" db="EMBL/GenBank/DDBJ databases">
        <title>Complete genome sequence of Paenibacillus mucilaginosus K02.</title>
        <authorList>
            <person name="Xiao B."/>
            <person name="Sun L."/>
            <person name="Xiao L."/>
            <person name="Lian B."/>
        </authorList>
    </citation>
    <scope>NUCLEOTIDE SEQUENCE [LARGE SCALE GENOMIC DNA]</scope>
    <source>
        <strain evidence="5 6">K02</strain>
    </source>
</reference>
<organism evidence="5 6">
    <name type="scientific">Paenibacillus mucilaginosus K02</name>
    <dbReference type="NCBI Taxonomy" id="997761"/>
    <lineage>
        <taxon>Bacteria</taxon>
        <taxon>Bacillati</taxon>
        <taxon>Bacillota</taxon>
        <taxon>Bacilli</taxon>
        <taxon>Bacillales</taxon>
        <taxon>Paenibacillaceae</taxon>
        <taxon>Paenibacillus</taxon>
    </lineage>
</organism>
<dbReference type="GO" id="GO:0016814">
    <property type="term" value="F:hydrolase activity, acting on carbon-nitrogen (but not peptide) bonds, in cyclic amidines"/>
    <property type="evidence" value="ECO:0007669"/>
    <property type="project" value="UniProtKB-ARBA"/>
</dbReference>
<dbReference type="InterPro" id="IPR032466">
    <property type="entry name" value="Metal_Hydrolase"/>
</dbReference>
<dbReference type="CDD" id="cd01298">
    <property type="entry name" value="ATZ_TRZ_like"/>
    <property type="match status" value="1"/>
</dbReference>
<dbReference type="AlphaFoldDB" id="I0BDQ9"/>
<dbReference type="FunFam" id="3.20.20.140:FF:000014">
    <property type="entry name" value="5-methylthioadenosine/S-adenosylhomocysteine deaminase"/>
    <property type="match status" value="1"/>
</dbReference>
<dbReference type="Proteomes" id="UP000007392">
    <property type="component" value="Chromosome"/>
</dbReference>
<keyword evidence="3" id="KW-0862">Zinc</keyword>
<dbReference type="SUPFAM" id="SSF51556">
    <property type="entry name" value="Metallo-dependent hydrolases"/>
    <property type="match status" value="1"/>
</dbReference>
<dbReference type="KEGG" id="pmw:B2K_07185"/>
<keyword evidence="1" id="KW-0479">Metal-binding</keyword>
<dbReference type="RefSeq" id="WP_014649803.1">
    <property type="nucleotide sequence ID" value="NC_017672.3"/>
</dbReference>
<evidence type="ECO:0000256" key="2">
    <source>
        <dbReference type="ARBA" id="ARBA00022801"/>
    </source>
</evidence>
<keyword evidence="2 5" id="KW-0378">Hydrolase</keyword>
<dbReference type="PANTHER" id="PTHR43794:SF11">
    <property type="entry name" value="AMIDOHYDROLASE-RELATED DOMAIN-CONTAINING PROTEIN"/>
    <property type="match status" value="1"/>
</dbReference>
<evidence type="ECO:0000256" key="1">
    <source>
        <dbReference type="ARBA" id="ARBA00022723"/>
    </source>
</evidence>
<dbReference type="PATRIC" id="fig|997761.3.peg.1423"/>
<dbReference type="GO" id="GO:0019239">
    <property type="term" value="F:deaminase activity"/>
    <property type="evidence" value="ECO:0007669"/>
    <property type="project" value="UniProtKB-ARBA"/>
</dbReference>
<gene>
    <name evidence="5" type="ORF">B2K_07185</name>
</gene>
<evidence type="ECO:0000256" key="3">
    <source>
        <dbReference type="ARBA" id="ARBA00022833"/>
    </source>
</evidence>
<proteinExistence type="predicted"/>
<dbReference type="InterPro" id="IPR011059">
    <property type="entry name" value="Metal-dep_hydrolase_composite"/>
</dbReference>
<sequence length="445" mass="49101">MGNMLIKQAQIITMNVSEDIFTGDIRIVDDRIAAIAPHLAEEPGDYVIHGVGRTLIPGFVQTHIHLCQTLFRGKGDDLELMDWLRKRIWPLEASHDEESIYYSAMLGIGELIQSGTTTIVDMETVHHTESAFQAIAASGIRALSGKVMMDKGTEVPLPLQEKTEDSIQQSVDLLERWNGYDGGRIQYAFCPRFVVSCTETLLREVQSLSASYGVKVHTHASENLGEIEIVQAETGMRNVVYLDHLGLANERLILAHCIWLDEEEKRIIRERGVHVSHCPGSNLKLASGIAETPEMLKLDISVSLGADGAPCNNNLDMFNEMRLAALIQKPVHGPTAMNARSVFRMATIGGARAVGMEKEIGSIEVGKKADLALLNLNAFHTFPSYDVDPISRIVYSATRADVETTIINGRIVMEKGIMRTIDPLTVLAEADRSIQRLLKRAALPV</sequence>
<dbReference type="SUPFAM" id="SSF51338">
    <property type="entry name" value="Composite domain of metallo-dependent hydrolases"/>
    <property type="match status" value="1"/>
</dbReference>
<evidence type="ECO:0000259" key="4">
    <source>
        <dbReference type="Pfam" id="PF01979"/>
    </source>
</evidence>
<name>I0BDQ9_9BACL</name>
<dbReference type="NCBIfam" id="NF005557">
    <property type="entry name" value="PRK07228.1"/>
    <property type="match status" value="1"/>
</dbReference>
<dbReference type="PANTHER" id="PTHR43794">
    <property type="entry name" value="AMINOHYDROLASE SSNA-RELATED"/>
    <property type="match status" value="1"/>
</dbReference>
<dbReference type="EMBL" id="CP003422">
    <property type="protein sequence ID" value="AFH60506.1"/>
    <property type="molecule type" value="Genomic_DNA"/>
</dbReference>
<dbReference type="GO" id="GO:0046872">
    <property type="term" value="F:metal ion binding"/>
    <property type="evidence" value="ECO:0007669"/>
    <property type="project" value="UniProtKB-KW"/>
</dbReference>
<dbReference type="Gene3D" id="2.30.40.10">
    <property type="entry name" value="Urease, subunit C, domain 1"/>
    <property type="match status" value="1"/>
</dbReference>
<dbReference type="HOGENOM" id="CLU_012358_2_1_9"/>
<dbReference type="InterPro" id="IPR006680">
    <property type="entry name" value="Amidohydro-rel"/>
</dbReference>
<dbReference type="Gene3D" id="3.20.20.140">
    <property type="entry name" value="Metal-dependent hydrolases"/>
    <property type="match status" value="1"/>
</dbReference>
<dbReference type="Pfam" id="PF01979">
    <property type="entry name" value="Amidohydro_1"/>
    <property type="match status" value="1"/>
</dbReference>
<protein>
    <submittedName>
        <fullName evidence="5">Ethylammeline chlorohydrolase</fullName>
    </submittedName>
</protein>
<dbReference type="InterPro" id="IPR050287">
    <property type="entry name" value="MTA/SAH_deaminase"/>
</dbReference>
<dbReference type="OrthoDB" id="9807210at2"/>
<accession>I0BDQ9</accession>